<evidence type="ECO:0000259" key="1">
    <source>
        <dbReference type="Pfam" id="PF25013"/>
    </source>
</evidence>
<dbReference type="PANTHER" id="PTHR12904:SF23">
    <property type="entry name" value="PROTEIN ZER-1 HOMOLOG"/>
    <property type="match status" value="1"/>
</dbReference>
<dbReference type="GO" id="GO:0031462">
    <property type="term" value="C:Cul2-RING ubiquitin ligase complex"/>
    <property type="evidence" value="ECO:0007669"/>
    <property type="project" value="TreeGrafter"/>
</dbReference>
<dbReference type="Pfam" id="PF25013">
    <property type="entry name" value="LRR_Zer-1"/>
    <property type="match status" value="1"/>
</dbReference>
<dbReference type="Proteomes" id="UP000677228">
    <property type="component" value="Unassembled WGS sequence"/>
</dbReference>
<evidence type="ECO:0000313" key="4">
    <source>
        <dbReference type="Proteomes" id="UP000682733"/>
    </source>
</evidence>
<proteinExistence type="predicted"/>
<dbReference type="EMBL" id="CAJNOK010008999">
    <property type="protein sequence ID" value="CAF1078326.1"/>
    <property type="molecule type" value="Genomic_DNA"/>
</dbReference>
<feature type="domain" description="Zer-1-like leucine-rich repeats region" evidence="1">
    <location>
        <begin position="241"/>
        <end position="362"/>
    </location>
</feature>
<dbReference type="EMBL" id="CAJOBA010009016">
    <property type="protein sequence ID" value="CAF3841812.1"/>
    <property type="molecule type" value="Genomic_DNA"/>
</dbReference>
<dbReference type="Gene3D" id="3.80.10.10">
    <property type="entry name" value="Ribonuclease Inhibitor"/>
    <property type="match status" value="1"/>
</dbReference>
<dbReference type="InterPro" id="IPR032675">
    <property type="entry name" value="LRR_dom_sf"/>
</dbReference>
<dbReference type="AlphaFoldDB" id="A0A8S2K7I6"/>
<protein>
    <recommendedName>
        <fullName evidence="1">Zer-1-like leucine-rich repeats region domain-containing protein</fullName>
    </recommendedName>
</protein>
<name>A0A8S2K7I6_9BILA</name>
<dbReference type="Proteomes" id="UP000682733">
    <property type="component" value="Unassembled WGS sequence"/>
</dbReference>
<dbReference type="InterPro" id="IPR056845">
    <property type="entry name" value="LRR_Zer-1"/>
</dbReference>
<comment type="caution">
    <text evidence="3">The sequence shown here is derived from an EMBL/GenBank/DDBJ whole genome shotgun (WGS) entry which is preliminary data.</text>
</comment>
<dbReference type="SUPFAM" id="SSF52047">
    <property type="entry name" value="RNI-like"/>
    <property type="match status" value="1"/>
</dbReference>
<dbReference type="InterPro" id="IPR051341">
    <property type="entry name" value="Zyg-11_UBL_adapter"/>
</dbReference>
<accession>A0A8S2K7I6</accession>
<gene>
    <name evidence="2" type="ORF">OVA965_LOCUS18237</name>
    <name evidence="3" type="ORF">TMI583_LOCUS18251</name>
</gene>
<reference evidence="3" key="1">
    <citation type="submission" date="2021-02" db="EMBL/GenBank/DDBJ databases">
        <authorList>
            <person name="Nowell W R."/>
        </authorList>
    </citation>
    <scope>NUCLEOTIDE SEQUENCE</scope>
</reference>
<dbReference type="PANTHER" id="PTHR12904">
    <property type="match status" value="1"/>
</dbReference>
<organism evidence="3 4">
    <name type="scientific">Didymodactylos carnosus</name>
    <dbReference type="NCBI Taxonomy" id="1234261"/>
    <lineage>
        <taxon>Eukaryota</taxon>
        <taxon>Metazoa</taxon>
        <taxon>Spiralia</taxon>
        <taxon>Gnathifera</taxon>
        <taxon>Rotifera</taxon>
        <taxon>Eurotatoria</taxon>
        <taxon>Bdelloidea</taxon>
        <taxon>Philodinida</taxon>
        <taxon>Philodinidae</taxon>
        <taxon>Didymodactylos</taxon>
    </lineage>
</organism>
<evidence type="ECO:0000313" key="2">
    <source>
        <dbReference type="EMBL" id="CAF1078326.1"/>
    </source>
</evidence>
<evidence type="ECO:0000313" key="3">
    <source>
        <dbReference type="EMBL" id="CAF3841812.1"/>
    </source>
</evidence>
<sequence>MYTFKGEKSMTNPPLLYKIGIEYLAKILLSTIAKIDSDFDDTDEEDNEDEMPLYMPELKNLSTRLNDLLLEELTKHMRCETHSTSSNGKFLSIFSKPIVIKKSVVPLVTVTRLDFQCCLFITDKSFSTLINQDLVELIDLRNTHITYHIFNILSQYFPRLKYLRLGKSDMKTYQDHYLHDNFLSSLFPTTINHEKSSSTFIKKSSLKVLTFEGVDLPLLDTKTNEYIQDIISLTVIHTSIRLNYLDLSRSTIINDLSCLSSLKCLNTLILYEIKPSIIEKYISQICELKMLTTLDLSCLKHDPDSYQNPTYILAKLVCSLEHLSSLDISGTNLGGSNIFKQEEELQYLCKKFNITNIDITRIKGLKLQHNYNQKTKFTRQHFSAICPDPKPLEFLGVLECDNSVSTRDYLPAKKVAGEATEVQLINAMIHYHNRSGMLGTALVQLFDFYRTETMHDPLYGGKPDNIKKNYYHYILSAISSP</sequence>